<sequence length="61" mass="6850">MKAVFSNSSDDLHFNHFRCSLSHLVARTPCHSFNTHKELGIPLGTCNKRPSSPKRPPPPPR</sequence>
<feature type="region of interest" description="Disordered" evidence="1">
    <location>
        <begin position="39"/>
        <end position="61"/>
    </location>
</feature>
<dbReference type="AlphaFoldDB" id="A0AAV4RE41"/>
<protein>
    <submittedName>
        <fullName evidence="2">Uncharacterized protein</fullName>
    </submittedName>
</protein>
<dbReference type="Proteomes" id="UP001054837">
    <property type="component" value="Unassembled WGS sequence"/>
</dbReference>
<accession>A0AAV4RE41</accession>
<reference evidence="2 3" key="1">
    <citation type="submission" date="2021-06" db="EMBL/GenBank/DDBJ databases">
        <title>Caerostris darwini draft genome.</title>
        <authorList>
            <person name="Kono N."/>
            <person name="Arakawa K."/>
        </authorList>
    </citation>
    <scope>NUCLEOTIDE SEQUENCE [LARGE SCALE GENOMIC DNA]</scope>
</reference>
<gene>
    <name evidence="2" type="ORF">CDAR_557761</name>
</gene>
<organism evidence="2 3">
    <name type="scientific">Caerostris darwini</name>
    <dbReference type="NCBI Taxonomy" id="1538125"/>
    <lineage>
        <taxon>Eukaryota</taxon>
        <taxon>Metazoa</taxon>
        <taxon>Ecdysozoa</taxon>
        <taxon>Arthropoda</taxon>
        <taxon>Chelicerata</taxon>
        <taxon>Arachnida</taxon>
        <taxon>Araneae</taxon>
        <taxon>Araneomorphae</taxon>
        <taxon>Entelegynae</taxon>
        <taxon>Araneoidea</taxon>
        <taxon>Araneidae</taxon>
        <taxon>Caerostris</taxon>
    </lineage>
</organism>
<proteinExistence type="predicted"/>
<name>A0AAV4RE41_9ARAC</name>
<comment type="caution">
    <text evidence="2">The sequence shown here is derived from an EMBL/GenBank/DDBJ whole genome shotgun (WGS) entry which is preliminary data.</text>
</comment>
<feature type="non-terminal residue" evidence="2">
    <location>
        <position position="61"/>
    </location>
</feature>
<evidence type="ECO:0000313" key="2">
    <source>
        <dbReference type="EMBL" id="GIY20233.1"/>
    </source>
</evidence>
<evidence type="ECO:0000313" key="3">
    <source>
        <dbReference type="Proteomes" id="UP001054837"/>
    </source>
</evidence>
<dbReference type="EMBL" id="BPLQ01006125">
    <property type="protein sequence ID" value="GIY20233.1"/>
    <property type="molecule type" value="Genomic_DNA"/>
</dbReference>
<keyword evidence="3" id="KW-1185">Reference proteome</keyword>
<evidence type="ECO:0000256" key="1">
    <source>
        <dbReference type="SAM" id="MobiDB-lite"/>
    </source>
</evidence>